<gene>
    <name evidence="1" type="ORF">NUW54_g12347</name>
</gene>
<accession>A0ACC1MZR8</accession>
<proteinExistence type="predicted"/>
<dbReference type="Proteomes" id="UP001144978">
    <property type="component" value="Unassembled WGS sequence"/>
</dbReference>
<sequence length="233" mass="26419">MPIHAVPKPHSDKLRFINNHSAGSFSLNSMIDKRCVGMRPDNVQDLAHNLLLFRREHGDRPVNLFKSDVANAYRILPMHPLWQLKQVVTINGTRRIDRCCCFGNCGSPDLFCTVMSLVLWIATRVRKISGLLAYMDDNFSFDASLRLLPYSGYPTSTVYLPEAQVRLLELWDELGIPHAAPKQLFGEQLTITGFYVDSAAMTITLPQQSCNELVQAICTFLADAPRRRRTLRL</sequence>
<name>A0ACC1MZR8_9APHY</name>
<comment type="caution">
    <text evidence="1">The sequence shown here is derived from an EMBL/GenBank/DDBJ whole genome shotgun (WGS) entry which is preliminary data.</text>
</comment>
<evidence type="ECO:0000313" key="1">
    <source>
        <dbReference type="EMBL" id="KAJ2972091.1"/>
    </source>
</evidence>
<dbReference type="EMBL" id="JANSHE010005222">
    <property type="protein sequence ID" value="KAJ2972091.1"/>
    <property type="molecule type" value="Genomic_DNA"/>
</dbReference>
<protein>
    <submittedName>
        <fullName evidence="1">Uncharacterized protein</fullName>
    </submittedName>
</protein>
<keyword evidence="2" id="KW-1185">Reference proteome</keyword>
<organism evidence="1 2">
    <name type="scientific">Trametes sanguinea</name>
    <dbReference type="NCBI Taxonomy" id="158606"/>
    <lineage>
        <taxon>Eukaryota</taxon>
        <taxon>Fungi</taxon>
        <taxon>Dikarya</taxon>
        <taxon>Basidiomycota</taxon>
        <taxon>Agaricomycotina</taxon>
        <taxon>Agaricomycetes</taxon>
        <taxon>Polyporales</taxon>
        <taxon>Polyporaceae</taxon>
        <taxon>Trametes</taxon>
    </lineage>
</organism>
<reference evidence="1" key="1">
    <citation type="submission" date="2022-08" db="EMBL/GenBank/DDBJ databases">
        <title>Genome Sequence of Pycnoporus sanguineus.</title>
        <authorList>
            <person name="Buettner E."/>
        </authorList>
    </citation>
    <scope>NUCLEOTIDE SEQUENCE</scope>
    <source>
        <strain evidence="1">CG-C14</strain>
    </source>
</reference>
<evidence type="ECO:0000313" key="2">
    <source>
        <dbReference type="Proteomes" id="UP001144978"/>
    </source>
</evidence>